<gene>
    <name evidence="2" type="ORF">H9Q79_01000</name>
</gene>
<name>A0A7G9GDN4_9FIRM</name>
<dbReference type="KEGG" id="whj:H9Q79_01000"/>
<protein>
    <submittedName>
        <fullName evidence="2">Uncharacterized protein</fullName>
    </submittedName>
</protein>
<dbReference type="Proteomes" id="UP000515860">
    <property type="component" value="Chromosome"/>
</dbReference>
<evidence type="ECO:0000313" key="2">
    <source>
        <dbReference type="EMBL" id="QNM08916.1"/>
    </source>
</evidence>
<feature type="transmembrane region" description="Helical" evidence="1">
    <location>
        <begin position="201"/>
        <end position="218"/>
    </location>
</feature>
<keyword evidence="1" id="KW-0812">Transmembrane</keyword>
<feature type="transmembrane region" description="Helical" evidence="1">
    <location>
        <begin position="59"/>
        <end position="83"/>
    </location>
</feature>
<dbReference type="EMBL" id="CP060635">
    <property type="protein sequence ID" value="QNM08916.1"/>
    <property type="molecule type" value="Genomic_DNA"/>
</dbReference>
<accession>A0A7G9GDN4</accession>
<organism evidence="2 3">
    <name type="scientific">Wansuia hejianensis</name>
    <dbReference type="NCBI Taxonomy" id="2763667"/>
    <lineage>
        <taxon>Bacteria</taxon>
        <taxon>Bacillati</taxon>
        <taxon>Bacillota</taxon>
        <taxon>Clostridia</taxon>
        <taxon>Lachnospirales</taxon>
        <taxon>Lachnospiraceae</taxon>
        <taxon>Wansuia</taxon>
    </lineage>
</organism>
<feature type="transmembrane region" description="Helical" evidence="1">
    <location>
        <begin position="151"/>
        <end position="170"/>
    </location>
</feature>
<keyword evidence="3" id="KW-1185">Reference proteome</keyword>
<sequence>MSGKKELTYLESVHRDGRAWGLLLFFLILFFPFGVAIIFQAWPNWGALARGTLAILPMYWAVGIVEIFTYVPMLGAGGAYLSFVTGNISNLKLPCALDAMERAGVKANTEEGEIISTISIAVSSIVTTVIIVIGVILIIPLTPVLSSETLSVAFAQLLPALFGGLAVVFVSKNLKLAIFPMILMLVLFIFVPALNASTVGIMVPVGVLFTLAVARIMYKKGMLS</sequence>
<proteinExistence type="predicted"/>
<evidence type="ECO:0000313" key="3">
    <source>
        <dbReference type="Proteomes" id="UP000515860"/>
    </source>
</evidence>
<feature type="transmembrane region" description="Helical" evidence="1">
    <location>
        <begin position="20"/>
        <end position="39"/>
    </location>
</feature>
<evidence type="ECO:0000256" key="1">
    <source>
        <dbReference type="SAM" id="Phobius"/>
    </source>
</evidence>
<keyword evidence="1" id="KW-1133">Transmembrane helix</keyword>
<dbReference type="RefSeq" id="WP_249329022.1">
    <property type="nucleotide sequence ID" value="NZ_CP060635.1"/>
</dbReference>
<dbReference type="AlphaFoldDB" id="A0A7G9GDN4"/>
<feature type="transmembrane region" description="Helical" evidence="1">
    <location>
        <begin position="177"/>
        <end position="195"/>
    </location>
</feature>
<keyword evidence="1" id="KW-0472">Membrane</keyword>
<feature type="transmembrane region" description="Helical" evidence="1">
    <location>
        <begin position="114"/>
        <end position="139"/>
    </location>
</feature>
<reference evidence="2 3" key="1">
    <citation type="submission" date="2020-08" db="EMBL/GenBank/DDBJ databases">
        <authorList>
            <person name="Liu C."/>
            <person name="Sun Q."/>
        </authorList>
    </citation>
    <scope>NUCLEOTIDE SEQUENCE [LARGE SCALE GENOMIC DNA]</scope>
    <source>
        <strain evidence="2 3">NSJ-29</strain>
    </source>
</reference>